<feature type="signal peptide" evidence="1">
    <location>
        <begin position="1"/>
        <end position="24"/>
    </location>
</feature>
<evidence type="ECO:0000313" key="3">
    <source>
        <dbReference type="Proteomes" id="UP000538666"/>
    </source>
</evidence>
<gene>
    <name evidence="2" type="ORF">HNQ77_003661</name>
</gene>
<dbReference type="AlphaFoldDB" id="A0A841JX16"/>
<protein>
    <recommendedName>
        <fullName evidence="4">PBP domain-containing protein</fullName>
    </recommendedName>
</protein>
<comment type="caution">
    <text evidence="2">The sequence shown here is derived from an EMBL/GenBank/DDBJ whole genome shotgun (WGS) entry which is preliminary data.</text>
</comment>
<evidence type="ECO:0008006" key="4">
    <source>
        <dbReference type="Google" id="ProtNLM"/>
    </source>
</evidence>
<evidence type="ECO:0000313" key="2">
    <source>
        <dbReference type="EMBL" id="MBB6145700.1"/>
    </source>
</evidence>
<reference evidence="2 3" key="1">
    <citation type="submission" date="2020-08" db="EMBL/GenBank/DDBJ databases">
        <title>Genomic Encyclopedia of Type Strains, Phase IV (KMG-IV): sequencing the most valuable type-strain genomes for metagenomic binning, comparative biology and taxonomic classification.</title>
        <authorList>
            <person name="Goeker M."/>
        </authorList>
    </citation>
    <scope>NUCLEOTIDE SEQUENCE [LARGE SCALE GENOMIC DNA]</scope>
    <source>
        <strain evidence="2 3">DSM 103733</strain>
    </source>
</reference>
<name>A0A841JX16_9BACT</name>
<dbReference type="Proteomes" id="UP000538666">
    <property type="component" value="Unassembled WGS sequence"/>
</dbReference>
<accession>A0A841JX16</accession>
<keyword evidence="1" id="KW-0732">Signal</keyword>
<feature type="chain" id="PRO_5032532776" description="PBP domain-containing protein" evidence="1">
    <location>
        <begin position="25"/>
        <end position="553"/>
    </location>
</feature>
<organism evidence="2 3">
    <name type="scientific">Silvibacterium bohemicum</name>
    <dbReference type="NCBI Taxonomy" id="1577686"/>
    <lineage>
        <taxon>Bacteria</taxon>
        <taxon>Pseudomonadati</taxon>
        <taxon>Acidobacteriota</taxon>
        <taxon>Terriglobia</taxon>
        <taxon>Terriglobales</taxon>
        <taxon>Acidobacteriaceae</taxon>
        <taxon>Silvibacterium</taxon>
    </lineage>
</organism>
<keyword evidence="3" id="KW-1185">Reference proteome</keyword>
<dbReference type="RefSeq" id="WP_050060737.1">
    <property type="nucleotide sequence ID" value="NZ_JACHEK010000007.1"/>
</dbReference>
<sequence>MLKNFLKMSFVMGLAAASLSQVHAQTVSLQIVGSSAYFLEAGLGAHLSTGPINASCLWSASSGVSATDTTVTPNAVDSGSAWVAWTPGTGGTCASPASTSVIYAYLNTDSVVGNRCLFNGCTLTYPTTDPASAGLILGTSSEVALPETVAAKLNAQVANVAGSDIRPEDAEFAIARALATPCGATIGSTQYLGLGYSNGGVINSAISTKKFNVVKFTLPSTAPNVTVVGATAILVAIHSSDDANGFATSGNLTSAQLAHYLDGTTNTTPAGEAANVLVREPLSGTYNTMEYNVPNTTVNQTSQDVGKNQLAAQQNCILSGGVEVANPTLKFTASNGAERLRAIGTGEELAEVGSFANGNTTDNNNNLGYGFWSVANYAGLGALANTGYYTIDSIDPLNSTSCSYNGVIPTTGSSELACVDMHNVANGSYPIYSLLRMINTNTAISTTVSNLAKAAQDFVSFGTTTSRPDFIVPSSMTSIREHFTPPLGLSGSTYPTTNVDGDKQFTTLTNCTALPEAGGDVGGVVVPLRTGTGNNSTFCSTNHVTNGQVNGRR</sequence>
<proteinExistence type="predicted"/>
<dbReference type="EMBL" id="JACHEK010000007">
    <property type="protein sequence ID" value="MBB6145700.1"/>
    <property type="molecule type" value="Genomic_DNA"/>
</dbReference>
<evidence type="ECO:0000256" key="1">
    <source>
        <dbReference type="SAM" id="SignalP"/>
    </source>
</evidence>